<dbReference type="EMBL" id="SNRW01008387">
    <property type="protein sequence ID" value="KAA6379606.1"/>
    <property type="molecule type" value="Genomic_DNA"/>
</dbReference>
<dbReference type="CDD" id="cd17039">
    <property type="entry name" value="Ubl_ubiquitin_like"/>
    <property type="match status" value="1"/>
</dbReference>
<dbReference type="InterPro" id="IPR029071">
    <property type="entry name" value="Ubiquitin-like_domsf"/>
</dbReference>
<comment type="caution">
    <text evidence="2">The sequence shown here is derived from an EMBL/GenBank/DDBJ whole genome shotgun (WGS) entry which is preliminary data.</text>
</comment>
<proteinExistence type="predicted"/>
<accession>A0A5J4VAQ8</accession>
<dbReference type="PROSITE" id="PS50053">
    <property type="entry name" value="UBIQUITIN_2"/>
    <property type="match status" value="1"/>
</dbReference>
<evidence type="ECO:0000313" key="2">
    <source>
        <dbReference type="EMBL" id="KAA6379606.1"/>
    </source>
</evidence>
<dbReference type="SUPFAM" id="SSF54236">
    <property type="entry name" value="Ubiquitin-like"/>
    <property type="match status" value="2"/>
</dbReference>
<reference evidence="2 3" key="1">
    <citation type="submission" date="2019-03" db="EMBL/GenBank/DDBJ databases">
        <title>Single cell metagenomics reveals metabolic interactions within the superorganism composed of flagellate Streblomastix strix and complex community of Bacteroidetes bacteria on its surface.</title>
        <authorList>
            <person name="Treitli S.C."/>
            <person name="Kolisko M."/>
            <person name="Husnik F."/>
            <person name="Keeling P."/>
            <person name="Hampl V."/>
        </authorList>
    </citation>
    <scope>NUCLEOTIDE SEQUENCE [LARGE SCALE GENOMIC DNA]</scope>
    <source>
        <strain evidence="2">ST1C</strain>
    </source>
</reference>
<evidence type="ECO:0000259" key="1">
    <source>
        <dbReference type="PROSITE" id="PS50053"/>
    </source>
</evidence>
<evidence type="ECO:0000313" key="3">
    <source>
        <dbReference type="Proteomes" id="UP000324800"/>
    </source>
</evidence>
<sequence>MYEGVYLRSDKTLIFYKIQDQAILHLVVRVLGTMKVIVKLQTGEELDYEVNPKDKVSDFLDDIKVDIDLEGGYHAFIFKGNKTPDYGRSDALFPVGDGGIGAGPGYYGKKTSRSFRPEILPDWIMSESSWFVETGTIAQKTC</sequence>
<gene>
    <name evidence="2" type="ORF">EZS28_024868</name>
</gene>
<name>A0A5J4VAQ8_9EUKA</name>
<organism evidence="2 3">
    <name type="scientific">Streblomastix strix</name>
    <dbReference type="NCBI Taxonomy" id="222440"/>
    <lineage>
        <taxon>Eukaryota</taxon>
        <taxon>Metamonada</taxon>
        <taxon>Preaxostyla</taxon>
        <taxon>Oxymonadida</taxon>
        <taxon>Streblomastigidae</taxon>
        <taxon>Streblomastix</taxon>
    </lineage>
</organism>
<dbReference type="InterPro" id="IPR000626">
    <property type="entry name" value="Ubiquitin-like_dom"/>
</dbReference>
<dbReference type="Proteomes" id="UP000324800">
    <property type="component" value="Unassembled WGS sequence"/>
</dbReference>
<dbReference type="AlphaFoldDB" id="A0A5J4VAQ8"/>
<feature type="domain" description="Ubiquitin-like" evidence="1">
    <location>
        <begin position="1"/>
        <end position="33"/>
    </location>
</feature>
<protein>
    <recommendedName>
        <fullName evidence="1">Ubiquitin-like domain-containing protein</fullName>
    </recommendedName>
</protein>